<gene>
    <name evidence="1" type="ORF">ACFSJT_09850</name>
</gene>
<dbReference type="InterPro" id="IPR058238">
    <property type="entry name" value="Lant_leader_dom"/>
</dbReference>
<accession>A0ABW5AYB5</accession>
<dbReference type="EMBL" id="JBHUHY010000007">
    <property type="protein sequence ID" value="MFD2187091.1"/>
    <property type="molecule type" value="Genomic_DNA"/>
</dbReference>
<comment type="caution">
    <text evidence="1">The sequence shown here is derived from an EMBL/GenBank/DDBJ whole genome shotgun (WGS) entry which is preliminary data.</text>
</comment>
<evidence type="ECO:0000313" key="1">
    <source>
        <dbReference type="EMBL" id="MFD2187091.1"/>
    </source>
</evidence>
<dbReference type="Proteomes" id="UP001597344">
    <property type="component" value="Unassembled WGS sequence"/>
</dbReference>
<dbReference type="NCBIfam" id="NF038153">
    <property type="entry name" value="lant_leader_L1a"/>
    <property type="match status" value="1"/>
</dbReference>
<proteinExistence type="predicted"/>
<protein>
    <submittedName>
        <fullName evidence="1">Class I lanthipeptide</fullName>
    </submittedName>
</protein>
<organism evidence="1 2">
    <name type="scientific">Aquimarina celericrescens</name>
    <dbReference type="NCBI Taxonomy" id="1964542"/>
    <lineage>
        <taxon>Bacteria</taxon>
        <taxon>Pseudomonadati</taxon>
        <taxon>Bacteroidota</taxon>
        <taxon>Flavobacteriia</taxon>
        <taxon>Flavobacteriales</taxon>
        <taxon>Flavobacteriaceae</taxon>
        <taxon>Aquimarina</taxon>
    </lineage>
</organism>
<name>A0ABW5AYB5_9FLAO</name>
<sequence length="80" mass="8410">MKKKKLDSLSLNKSTISRLNSSIIKGGNLGTTTNCPPPGGTRNCPTASAATPCFSRECIVQTGECGLTEQSCDSIHVHCL</sequence>
<reference evidence="2" key="1">
    <citation type="journal article" date="2019" name="Int. J. Syst. Evol. Microbiol.">
        <title>The Global Catalogue of Microorganisms (GCM) 10K type strain sequencing project: providing services to taxonomists for standard genome sequencing and annotation.</title>
        <authorList>
            <consortium name="The Broad Institute Genomics Platform"/>
            <consortium name="The Broad Institute Genome Sequencing Center for Infectious Disease"/>
            <person name="Wu L."/>
            <person name="Ma J."/>
        </authorList>
    </citation>
    <scope>NUCLEOTIDE SEQUENCE [LARGE SCALE GENOMIC DNA]</scope>
    <source>
        <strain evidence="2">DT92</strain>
    </source>
</reference>
<dbReference type="RefSeq" id="WP_378320086.1">
    <property type="nucleotide sequence ID" value="NZ_JBHUHY010000007.1"/>
</dbReference>
<evidence type="ECO:0000313" key="2">
    <source>
        <dbReference type="Proteomes" id="UP001597344"/>
    </source>
</evidence>
<keyword evidence="2" id="KW-1185">Reference proteome</keyword>